<evidence type="ECO:0000256" key="3">
    <source>
        <dbReference type="ARBA" id="ARBA00023274"/>
    </source>
</evidence>
<evidence type="ECO:0000256" key="4">
    <source>
        <dbReference type="RuleBase" id="RU003624"/>
    </source>
</evidence>
<dbReference type="SUPFAM" id="SSF54814">
    <property type="entry name" value="Prokaryotic type KH domain (KH-domain type II)"/>
    <property type="match status" value="1"/>
</dbReference>
<organism evidence="6">
    <name type="scientific">Eucheuma denticulatum</name>
    <dbReference type="NCBI Taxonomy" id="305493"/>
    <lineage>
        <taxon>Eukaryota</taxon>
        <taxon>Rhodophyta</taxon>
        <taxon>Florideophyceae</taxon>
        <taxon>Rhodymeniophycidae</taxon>
        <taxon>Gigartinales</taxon>
        <taxon>Solieriaceae</taxon>
        <taxon>Eucheuma</taxon>
    </lineage>
</organism>
<sequence length="232" mass="27118">MAQKINPISFRLGSAQIWNSNLQIYGKSYFIYSSLLFRYLEINNLIEKILKLKGLSMNNQEWKIGKAKIKLVICYSELVFLKTKPKLPLFRTLFNLVNSWLSEKIVITLYFTRPGKSLFNDFLTEYSRYLMHMNMPSKKVIWSISKFIKVHLGNEKVISYKKGILKIKLKGFKISLSGRLEDSKSQMAKNVQHSEGSLPLNTVKNYIDYSNSVIYTKNGTCGLKIWLFYEFY</sequence>
<dbReference type="AlphaFoldDB" id="A0A2H4QI52"/>
<dbReference type="GeneID" id="35117553"/>
<evidence type="ECO:0000256" key="2">
    <source>
        <dbReference type="ARBA" id="ARBA00022980"/>
    </source>
</evidence>
<keyword evidence="2 4" id="KW-0689">Ribosomal protein</keyword>
<geneLocation type="mitochondrion" evidence="6"/>
<dbReference type="Pfam" id="PF00189">
    <property type="entry name" value="Ribosomal_S3_C"/>
    <property type="match status" value="1"/>
</dbReference>
<dbReference type="GO" id="GO:1990904">
    <property type="term" value="C:ribonucleoprotein complex"/>
    <property type="evidence" value="ECO:0007669"/>
    <property type="project" value="UniProtKB-KW"/>
</dbReference>
<accession>A0A2H4QI52</accession>
<keyword evidence="3 4" id="KW-0687">Ribonucleoprotein</keyword>
<keyword evidence="6" id="KW-0496">Mitochondrion</keyword>
<dbReference type="GO" id="GO:0005840">
    <property type="term" value="C:ribosome"/>
    <property type="evidence" value="ECO:0007669"/>
    <property type="project" value="UniProtKB-KW"/>
</dbReference>
<dbReference type="PROSITE" id="PS00548">
    <property type="entry name" value="RIBOSOMAL_S3"/>
    <property type="match status" value="1"/>
</dbReference>
<dbReference type="GO" id="GO:0003735">
    <property type="term" value="F:structural constituent of ribosome"/>
    <property type="evidence" value="ECO:0007669"/>
    <property type="project" value="InterPro"/>
</dbReference>
<dbReference type="Gene3D" id="3.30.1140.32">
    <property type="entry name" value="Ribosomal protein S3, C-terminal domain"/>
    <property type="match status" value="1"/>
</dbReference>
<proteinExistence type="inferred from homology"/>
<dbReference type="RefSeq" id="YP_009445906.1">
    <property type="nucleotide sequence ID" value="NC_036432.1"/>
</dbReference>
<dbReference type="InterPro" id="IPR036419">
    <property type="entry name" value="Ribosomal_S3_C_sf"/>
</dbReference>
<comment type="similarity">
    <text evidence="1 4">Belongs to the universal ribosomal protein uS3 family.</text>
</comment>
<dbReference type="GO" id="GO:0003723">
    <property type="term" value="F:RNA binding"/>
    <property type="evidence" value="ECO:0007669"/>
    <property type="project" value="InterPro"/>
</dbReference>
<gene>
    <name evidence="6" type="primary">rps3</name>
</gene>
<dbReference type="EMBL" id="MF680515">
    <property type="protein sequence ID" value="ATX68848.1"/>
    <property type="molecule type" value="Genomic_DNA"/>
</dbReference>
<feature type="domain" description="Small ribosomal subunit protein uS3 C-terminal" evidence="5">
    <location>
        <begin position="164"/>
        <end position="226"/>
    </location>
</feature>
<protein>
    <submittedName>
        <fullName evidence="6">Ribosomal protein S3</fullName>
    </submittedName>
</protein>
<evidence type="ECO:0000259" key="5">
    <source>
        <dbReference type="Pfam" id="PF00189"/>
    </source>
</evidence>
<evidence type="ECO:0000313" key="6">
    <source>
        <dbReference type="EMBL" id="ATX68848.1"/>
    </source>
</evidence>
<dbReference type="InterPro" id="IPR018280">
    <property type="entry name" value="Ribosomal_uS3_CS"/>
</dbReference>
<dbReference type="InterPro" id="IPR009019">
    <property type="entry name" value="KH_sf_prok-type"/>
</dbReference>
<dbReference type="InterPro" id="IPR001351">
    <property type="entry name" value="Ribosomal_uS3_C"/>
</dbReference>
<dbReference type="SUPFAM" id="SSF54821">
    <property type="entry name" value="Ribosomal protein S3 C-terminal domain"/>
    <property type="match status" value="1"/>
</dbReference>
<evidence type="ECO:0000256" key="1">
    <source>
        <dbReference type="ARBA" id="ARBA00010761"/>
    </source>
</evidence>
<name>A0A2H4QI52_9FLOR</name>
<dbReference type="GO" id="GO:0006412">
    <property type="term" value="P:translation"/>
    <property type="evidence" value="ECO:0007669"/>
    <property type="project" value="InterPro"/>
</dbReference>
<reference evidence="6" key="1">
    <citation type="submission" date="2017-08" db="EMBL/GenBank/DDBJ databases">
        <title>Systematics and comparative genomics of Betaphycus, Kappaphycus and Eucheuma (Solieriaceae, Rhodophyta) base on mitochondrial genome.</title>
        <authorList>
            <person name="Li Y."/>
            <person name="Liu N."/>
            <person name="Wang X."/>
            <person name="Tang X."/>
            <person name="Zhang L."/>
            <person name="Meinita M.D.N."/>
            <person name="Wang G."/>
            <person name="Yin H."/>
            <person name="Liu C."/>
            <person name="Jin Y."/>
            <person name="Wang H."/>
            <person name="Chi S."/>
            <person name="Liu T."/>
        </authorList>
    </citation>
    <scope>NUCLEOTIDE SEQUENCE</scope>
</reference>